<comment type="caution">
    <text evidence="1">The sequence shown here is derived from an EMBL/GenBank/DDBJ whole genome shotgun (WGS) entry which is preliminary data.</text>
</comment>
<accession>A0AAE1S734</accession>
<reference evidence="1" key="1">
    <citation type="submission" date="2023-12" db="EMBL/GenBank/DDBJ databases">
        <title>Genome assembly of Anisodus tanguticus.</title>
        <authorList>
            <person name="Wang Y.-J."/>
        </authorList>
    </citation>
    <scope>NUCLEOTIDE SEQUENCE</scope>
    <source>
        <strain evidence="1">KB-2021</strain>
        <tissue evidence="1">Leaf</tissue>
    </source>
</reference>
<evidence type="ECO:0000313" key="2">
    <source>
        <dbReference type="Proteomes" id="UP001291623"/>
    </source>
</evidence>
<sequence>MENKLAKSLFTIRSVLETIMENLKEDDGRVLIHLGRGDPSAIPCFRTSQVAEDAIFGAVFDLQSLMAMLLLLDFIQQGAHTHSSLRTSHFALRTTTQLAHRFTSQFALLRSSPSPVASSQSPLRSSRLAVAFAIAITIAIAMAEASTASTTRAPSKKKVTKSEV</sequence>
<protein>
    <submittedName>
        <fullName evidence="1">Uncharacterized protein</fullName>
    </submittedName>
</protein>
<proteinExistence type="predicted"/>
<name>A0AAE1S734_9SOLA</name>
<evidence type="ECO:0000313" key="1">
    <source>
        <dbReference type="EMBL" id="KAK4364067.1"/>
    </source>
</evidence>
<gene>
    <name evidence="1" type="ORF">RND71_015425</name>
</gene>
<dbReference type="EMBL" id="JAVYJV010000008">
    <property type="protein sequence ID" value="KAK4364067.1"/>
    <property type="molecule type" value="Genomic_DNA"/>
</dbReference>
<dbReference type="Proteomes" id="UP001291623">
    <property type="component" value="Unassembled WGS sequence"/>
</dbReference>
<keyword evidence="2" id="KW-1185">Reference proteome</keyword>
<organism evidence="1 2">
    <name type="scientific">Anisodus tanguticus</name>
    <dbReference type="NCBI Taxonomy" id="243964"/>
    <lineage>
        <taxon>Eukaryota</taxon>
        <taxon>Viridiplantae</taxon>
        <taxon>Streptophyta</taxon>
        <taxon>Embryophyta</taxon>
        <taxon>Tracheophyta</taxon>
        <taxon>Spermatophyta</taxon>
        <taxon>Magnoliopsida</taxon>
        <taxon>eudicotyledons</taxon>
        <taxon>Gunneridae</taxon>
        <taxon>Pentapetalae</taxon>
        <taxon>asterids</taxon>
        <taxon>lamiids</taxon>
        <taxon>Solanales</taxon>
        <taxon>Solanaceae</taxon>
        <taxon>Solanoideae</taxon>
        <taxon>Hyoscyameae</taxon>
        <taxon>Anisodus</taxon>
    </lineage>
</organism>
<dbReference type="AlphaFoldDB" id="A0AAE1S734"/>